<dbReference type="GO" id="GO:0016829">
    <property type="term" value="F:lyase activity"/>
    <property type="evidence" value="ECO:0007669"/>
    <property type="project" value="UniProtKB-KW"/>
</dbReference>
<evidence type="ECO:0000313" key="5">
    <source>
        <dbReference type="Proteomes" id="UP000198284"/>
    </source>
</evidence>
<sequence>MDKGQVQFRREGSVAHIVFDRPQARNAMTWEMYQRLGEICDELIADDSVRAAVFRGAGGEAFVAGTDIEQFLAFKDGEDGIRYEVIIDGMIAKIESLPFPTIAVVEGWAIGGGMAIASACDFRIATPSAQFGIPIARTLGNTLSMANHARVVAAVGVARAKRMLLMAETISAAEAKAAGFVYDVVEPEAIAERANEAAAKLAKLAPVTVRASKEAIRRIVNAGLPDGDDLVRACYGSDDFREGVRAFTEKRKPVWRGR</sequence>
<keyword evidence="5" id="KW-1185">Reference proteome</keyword>
<keyword evidence="2" id="KW-0456">Lyase</keyword>
<dbReference type="CDD" id="cd06558">
    <property type="entry name" value="crotonase-like"/>
    <property type="match status" value="1"/>
</dbReference>
<accession>A0A239M1M8</accession>
<dbReference type="RefSeq" id="WP_089401754.1">
    <property type="nucleotide sequence ID" value="NZ_FZOT01000029.1"/>
</dbReference>
<name>A0A239M1M8_9BURK</name>
<proteinExistence type="inferred from homology"/>
<gene>
    <name evidence="4" type="ORF">SAMN06265795_12918</name>
</gene>
<dbReference type="EMBL" id="FZOT01000029">
    <property type="protein sequence ID" value="SNT36202.1"/>
    <property type="molecule type" value="Genomic_DNA"/>
</dbReference>
<dbReference type="Gene3D" id="3.90.226.10">
    <property type="entry name" value="2-enoyl-CoA Hydratase, Chain A, domain 1"/>
    <property type="match status" value="1"/>
</dbReference>
<dbReference type="InterPro" id="IPR014748">
    <property type="entry name" value="Enoyl-CoA_hydra_C"/>
</dbReference>
<evidence type="ECO:0000256" key="3">
    <source>
        <dbReference type="RuleBase" id="RU003707"/>
    </source>
</evidence>
<evidence type="ECO:0000256" key="1">
    <source>
        <dbReference type="ARBA" id="ARBA00005254"/>
    </source>
</evidence>
<dbReference type="GO" id="GO:0006635">
    <property type="term" value="P:fatty acid beta-oxidation"/>
    <property type="evidence" value="ECO:0007669"/>
    <property type="project" value="TreeGrafter"/>
</dbReference>
<dbReference type="Gene3D" id="1.10.12.10">
    <property type="entry name" value="Lyase 2-enoyl-coa Hydratase, Chain A, domain 2"/>
    <property type="match status" value="1"/>
</dbReference>
<comment type="similarity">
    <text evidence="1 3">Belongs to the enoyl-CoA hydratase/isomerase family.</text>
</comment>
<dbReference type="OrthoDB" id="9148881at2"/>
<dbReference type="AlphaFoldDB" id="A0A239M1M8"/>
<reference evidence="4 5" key="1">
    <citation type="submission" date="2017-06" db="EMBL/GenBank/DDBJ databases">
        <authorList>
            <person name="Kim H.J."/>
            <person name="Triplett B.A."/>
        </authorList>
    </citation>
    <scope>NUCLEOTIDE SEQUENCE [LARGE SCALE GENOMIC DNA]</scope>
    <source>
        <strain evidence="4 5">U15</strain>
    </source>
</reference>
<dbReference type="PROSITE" id="PS00166">
    <property type="entry name" value="ENOYL_COA_HYDRATASE"/>
    <property type="match status" value="1"/>
</dbReference>
<evidence type="ECO:0000313" key="4">
    <source>
        <dbReference type="EMBL" id="SNT36202.1"/>
    </source>
</evidence>
<dbReference type="NCBIfam" id="NF004796">
    <property type="entry name" value="PRK06144.1"/>
    <property type="match status" value="1"/>
</dbReference>
<dbReference type="Proteomes" id="UP000198284">
    <property type="component" value="Unassembled WGS sequence"/>
</dbReference>
<dbReference type="InterPro" id="IPR001753">
    <property type="entry name" value="Enoyl-CoA_hydra/iso"/>
</dbReference>
<dbReference type="Pfam" id="PF00378">
    <property type="entry name" value="ECH_1"/>
    <property type="match status" value="1"/>
</dbReference>
<dbReference type="PANTHER" id="PTHR11941:SF54">
    <property type="entry name" value="ENOYL-COA HYDRATASE, MITOCHONDRIAL"/>
    <property type="match status" value="1"/>
</dbReference>
<dbReference type="PANTHER" id="PTHR11941">
    <property type="entry name" value="ENOYL-COA HYDRATASE-RELATED"/>
    <property type="match status" value="1"/>
</dbReference>
<dbReference type="InterPro" id="IPR018376">
    <property type="entry name" value="Enoyl-CoA_hyd/isom_CS"/>
</dbReference>
<protein>
    <submittedName>
        <fullName evidence="4">Enoyl-CoA hydratase/carnithine racemase</fullName>
    </submittedName>
</protein>
<dbReference type="SUPFAM" id="SSF52096">
    <property type="entry name" value="ClpP/crotonase"/>
    <property type="match status" value="1"/>
</dbReference>
<dbReference type="InterPro" id="IPR029045">
    <property type="entry name" value="ClpP/crotonase-like_dom_sf"/>
</dbReference>
<evidence type="ECO:0000256" key="2">
    <source>
        <dbReference type="ARBA" id="ARBA00023239"/>
    </source>
</evidence>
<organism evidence="4 5">
    <name type="scientific">Noviherbaspirillum humi</name>
    <dbReference type="NCBI Taxonomy" id="1688639"/>
    <lineage>
        <taxon>Bacteria</taxon>
        <taxon>Pseudomonadati</taxon>
        <taxon>Pseudomonadota</taxon>
        <taxon>Betaproteobacteria</taxon>
        <taxon>Burkholderiales</taxon>
        <taxon>Oxalobacteraceae</taxon>
        <taxon>Noviherbaspirillum</taxon>
    </lineage>
</organism>